<dbReference type="Proteomes" id="UP000190774">
    <property type="component" value="Unassembled WGS sequence"/>
</dbReference>
<dbReference type="InterPro" id="IPR004657">
    <property type="entry name" value="MenA"/>
</dbReference>
<keyword evidence="4 8" id="KW-0808">Transferase</keyword>
<evidence type="ECO:0000256" key="1">
    <source>
        <dbReference type="ARBA" id="ARBA00004141"/>
    </source>
</evidence>
<evidence type="ECO:0000256" key="6">
    <source>
        <dbReference type="ARBA" id="ARBA00022989"/>
    </source>
</evidence>
<accession>A0A1T4XI72</accession>
<feature type="transmembrane region" description="Helical" evidence="8">
    <location>
        <begin position="166"/>
        <end position="187"/>
    </location>
</feature>
<dbReference type="InterPro" id="IPR000537">
    <property type="entry name" value="UbiA_prenyltransferase"/>
</dbReference>
<dbReference type="GO" id="GO:0046428">
    <property type="term" value="F:1,4-dihydroxy-2-naphthoate polyprenyltransferase activity"/>
    <property type="evidence" value="ECO:0007669"/>
    <property type="project" value="UniProtKB-UniRule"/>
</dbReference>
<evidence type="ECO:0000256" key="8">
    <source>
        <dbReference type="HAMAP-Rule" id="MF_01937"/>
    </source>
</evidence>
<evidence type="ECO:0000256" key="2">
    <source>
        <dbReference type="ARBA" id="ARBA00022428"/>
    </source>
</evidence>
<evidence type="ECO:0000256" key="3">
    <source>
        <dbReference type="ARBA" id="ARBA00022475"/>
    </source>
</evidence>
<keyword evidence="6 8" id="KW-1133">Transmembrane helix</keyword>
<feature type="transmembrane region" description="Helical" evidence="8">
    <location>
        <begin position="238"/>
        <end position="257"/>
    </location>
</feature>
<evidence type="ECO:0000256" key="7">
    <source>
        <dbReference type="ARBA" id="ARBA00023136"/>
    </source>
</evidence>
<keyword evidence="11" id="KW-1185">Reference proteome</keyword>
<dbReference type="InterPro" id="IPR044878">
    <property type="entry name" value="UbiA_sf"/>
</dbReference>
<gene>
    <name evidence="8" type="primary">menA</name>
    <name evidence="10" type="ORF">SAMN02745166_01559</name>
</gene>
<keyword evidence="3 8" id="KW-1003">Cell membrane</keyword>
<organism evidence="10 11">
    <name type="scientific">Prosthecobacter debontii</name>
    <dbReference type="NCBI Taxonomy" id="48467"/>
    <lineage>
        <taxon>Bacteria</taxon>
        <taxon>Pseudomonadati</taxon>
        <taxon>Verrucomicrobiota</taxon>
        <taxon>Verrucomicrobiia</taxon>
        <taxon>Verrucomicrobiales</taxon>
        <taxon>Verrucomicrobiaceae</taxon>
        <taxon>Prosthecobacter</taxon>
    </lineage>
</organism>
<evidence type="ECO:0000313" key="11">
    <source>
        <dbReference type="Proteomes" id="UP000190774"/>
    </source>
</evidence>
<dbReference type="GO" id="GO:0042371">
    <property type="term" value="P:vitamin K biosynthetic process"/>
    <property type="evidence" value="ECO:0007669"/>
    <property type="project" value="TreeGrafter"/>
</dbReference>
<evidence type="ECO:0000256" key="5">
    <source>
        <dbReference type="ARBA" id="ARBA00022692"/>
    </source>
</evidence>
<name>A0A1T4XI72_9BACT</name>
<comment type="catalytic activity">
    <reaction evidence="8">
        <text>an all-trans-polyprenyl diphosphate + 1,4-dihydroxy-2-naphthoate + H(+) = a 2-demethylmenaquinol + CO2 + diphosphate</text>
        <dbReference type="Rhea" id="RHEA:26478"/>
        <dbReference type="Rhea" id="RHEA-COMP:9563"/>
        <dbReference type="Rhea" id="RHEA-COMP:9564"/>
        <dbReference type="ChEBI" id="CHEBI:11173"/>
        <dbReference type="ChEBI" id="CHEBI:15378"/>
        <dbReference type="ChEBI" id="CHEBI:16526"/>
        <dbReference type="ChEBI" id="CHEBI:33019"/>
        <dbReference type="ChEBI" id="CHEBI:55437"/>
        <dbReference type="ChEBI" id="CHEBI:58914"/>
        <dbReference type="EC" id="2.5.1.74"/>
    </reaction>
</comment>
<dbReference type="EMBL" id="FUYE01000004">
    <property type="protein sequence ID" value="SKA89250.1"/>
    <property type="molecule type" value="Genomic_DNA"/>
</dbReference>
<dbReference type="OrthoDB" id="9767568at2"/>
<dbReference type="RefSeq" id="WP_078812755.1">
    <property type="nucleotide sequence ID" value="NZ_FUYE01000004.1"/>
</dbReference>
<dbReference type="Gene3D" id="1.10.357.140">
    <property type="entry name" value="UbiA prenyltransferase"/>
    <property type="match status" value="1"/>
</dbReference>
<dbReference type="PANTHER" id="PTHR13929:SF0">
    <property type="entry name" value="UBIA PRENYLTRANSFERASE DOMAIN-CONTAINING PROTEIN 1"/>
    <property type="match status" value="1"/>
</dbReference>
<evidence type="ECO:0000256" key="9">
    <source>
        <dbReference type="NCBIfam" id="TIGR00751"/>
    </source>
</evidence>
<proteinExistence type="inferred from homology"/>
<comment type="pathway">
    <text evidence="8">Quinol/quinone metabolism; menaquinone biosynthesis; menaquinol from 1,4-dihydroxy-2-naphthoate: step 1/2.</text>
</comment>
<dbReference type="GO" id="GO:0009234">
    <property type="term" value="P:menaquinone biosynthetic process"/>
    <property type="evidence" value="ECO:0007669"/>
    <property type="project" value="UniProtKB-UniRule"/>
</dbReference>
<keyword evidence="2 8" id="KW-0474">Menaquinone biosynthesis</keyword>
<dbReference type="EC" id="2.5.1.74" evidence="8 9"/>
<feature type="transmembrane region" description="Helical" evidence="8">
    <location>
        <begin position="78"/>
        <end position="102"/>
    </location>
</feature>
<dbReference type="GO" id="GO:0005886">
    <property type="term" value="C:plasma membrane"/>
    <property type="evidence" value="ECO:0007669"/>
    <property type="project" value="UniProtKB-SubCell"/>
</dbReference>
<dbReference type="InterPro" id="IPR026046">
    <property type="entry name" value="UBIAD1"/>
</dbReference>
<comment type="function">
    <text evidence="8">Conversion of 1,4-dihydroxy-2-naphthoate (DHNA) to demethylmenaquinone (DMK).</text>
</comment>
<feature type="transmembrane region" description="Helical" evidence="8">
    <location>
        <begin position="269"/>
        <end position="289"/>
    </location>
</feature>
<feature type="transmembrane region" description="Helical" evidence="8">
    <location>
        <begin position="38"/>
        <end position="57"/>
    </location>
</feature>
<comment type="subcellular location">
    <subcellularLocation>
        <location evidence="8">Cell membrane</location>
        <topology evidence="8">Multi-pass membrane protein</topology>
    </subcellularLocation>
    <subcellularLocation>
        <location evidence="1">Membrane</location>
        <topology evidence="1">Multi-pass membrane protein</topology>
    </subcellularLocation>
</comment>
<dbReference type="STRING" id="48467.SAMN02745166_01559"/>
<dbReference type="CDD" id="cd13962">
    <property type="entry name" value="PT_UbiA_UBIAD1"/>
    <property type="match status" value="1"/>
</dbReference>
<feature type="transmembrane region" description="Helical" evidence="8">
    <location>
        <begin position="208"/>
        <end position="232"/>
    </location>
</feature>
<dbReference type="NCBIfam" id="TIGR00751">
    <property type="entry name" value="menA"/>
    <property type="match status" value="1"/>
</dbReference>
<feature type="transmembrane region" description="Helical" evidence="8">
    <location>
        <begin position="141"/>
        <end position="160"/>
    </location>
</feature>
<dbReference type="PIRSF" id="PIRSF005355">
    <property type="entry name" value="UBIAD1"/>
    <property type="match status" value="1"/>
</dbReference>
<keyword evidence="5 8" id="KW-0812">Transmembrane</keyword>
<evidence type="ECO:0000313" key="10">
    <source>
        <dbReference type="EMBL" id="SKA89250.1"/>
    </source>
</evidence>
<dbReference type="Pfam" id="PF01040">
    <property type="entry name" value="UbiA"/>
    <property type="match status" value="1"/>
</dbReference>
<dbReference type="AlphaFoldDB" id="A0A1T4XI72"/>
<dbReference type="UniPathway" id="UPA00079">
    <property type="reaction ID" value="UER00168"/>
</dbReference>
<feature type="transmembrane region" description="Helical" evidence="8">
    <location>
        <begin position="108"/>
        <end position="129"/>
    </location>
</feature>
<dbReference type="HAMAP" id="MF_01937">
    <property type="entry name" value="MenA_1"/>
    <property type="match status" value="1"/>
</dbReference>
<dbReference type="PANTHER" id="PTHR13929">
    <property type="entry name" value="1,4-DIHYDROXY-2-NAPHTHOATE OCTAPRENYLTRANSFERASE"/>
    <property type="match status" value="1"/>
</dbReference>
<keyword evidence="7 8" id="KW-0472">Membrane</keyword>
<sequence length="355" mass="37673">MIFDWIAAARPKTLGAAIAPVVVGSVLGWKIGGQWSGWLLFCTLGSTIALQVATNWFNDALDFKKGADTQARIGPRRVTASGAISGGRVMGAAWFMLVVAALLSIPLIQARGMAIVAIGIPSLYFCYGYTGGPMPLAYRGLGELFVILFFGFVAVLGSAFVQSGEWLEGGLVAGFQIGCLSTVLIAINNLRDQAEDRTTGKRTLAVRFGVTFARLEITFLILAAHAAGVYWWQHDFPSAFTTPLAVVPVGLFLILRIWTHAPGPSYNRLLALSGMQLLLFAGLFCWGVSRVSFNTGEGLVESERRSGQGASAVPISSAILAQRSNAAMAFVLTQPGGPVSKVPNSCVERLGAMSP</sequence>
<comment type="similarity">
    <text evidence="8">Belongs to the MenA family. Type 1 subfamily.</text>
</comment>
<reference evidence="11" key="1">
    <citation type="submission" date="2017-02" db="EMBL/GenBank/DDBJ databases">
        <authorList>
            <person name="Varghese N."/>
            <person name="Submissions S."/>
        </authorList>
    </citation>
    <scope>NUCLEOTIDE SEQUENCE [LARGE SCALE GENOMIC DNA]</scope>
    <source>
        <strain evidence="11">ATCC 700200</strain>
    </source>
</reference>
<protein>
    <recommendedName>
        <fullName evidence="8 9">1,4-dihydroxy-2-naphthoate octaprenyltransferase</fullName>
        <shortName evidence="8">DHNA-octaprenyltransferase</shortName>
        <ecNumber evidence="8 9">2.5.1.74</ecNumber>
    </recommendedName>
</protein>
<evidence type="ECO:0000256" key="4">
    <source>
        <dbReference type="ARBA" id="ARBA00022679"/>
    </source>
</evidence>